<organism evidence="6 7">
    <name type="scientific">Paramecium primaurelia</name>
    <dbReference type="NCBI Taxonomy" id="5886"/>
    <lineage>
        <taxon>Eukaryota</taxon>
        <taxon>Sar</taxon>
        <taxon>Alveolata</taxon>
        <taxon>Ciliophora</taxon>
        <taxon>Intramacronucleata</taxon>
        <taxon>Oligohymenophorea</taxon>
        <taxon>Peniculida</taxon>
        <taxon>Parameciidae</taxon>
        <taxon>Paramecium</taxon>
    </lineage>
</organism>
<dbReference type="EMBL" id="CAJJDM010000123">
    <property type="protein sequence ID" value="CAD8103134.1"/>
    <property type="molecule type" value="Genomic_DNA"/>
</dbReference>
<feature type="domain" description="Ubiquitin-like protease family profile" evidence="5">
    <location>
        <begin position="155"/>
        <end position="331"/>
    </location>
</feature>
<dbReference type="GO" id="GO:0006508">
    <property type="term" value="P:proteolysis"/>
    <property type="evidence" value="ECO:0007669"/>
    <property type="project" value="UniProtKB-KW"/>
</dbReference>
<dbReference type="InterPro" id="IPR044613">
    <property type="entry name" value="Nep1/2-like"/>
</dbReference>
<comment type="caution">
    <text evidence="6">The sequence shown here is derived from an EMBL/GenBank/DDBJ whole genome shotgun (WGS) entry which is preliminary data.</text>
</comment>
<evidence type="ECO:0000313" key="7">
    <source>
        <dbReference type="Proteomes" id="UP000688137"/>
    </source>
</evidence>
<dbReference type="PANTHER" id="PTHR46468">
    <property type="entry name" value="SENTRIN-SPECIFIC PROTEASE 8"/>
    <property type="match status" value="1"/>
</dbReference>
<gene>
    <name evidence="6" type="ORF">PPRIM_AZ9-3.1.T1200051</name>
</gene>
<sequence length="364" mass="43987">MENKLFYCKSESFKDSKIEVQSKKYNKIFNFQSKSIKELKNEIQGKLYSTQLDKNSNPKYNIQEGTFSFDLEQKLIKLIKKDKEYLGKSNILLHENTQKPQDETNKTKHQELRSQSLPSRKKIIIKEDGIIVNNRQIGEHRRQFQKLKIWCKYNQSLNERDEQILKNKQWLTSSIIDSFVFHLNLEGEKEYIKQKENNDTKQINRILFLPTSLTTNFGIQYDIQKAQQLFQQELLEYQEMDFQLNLIYDKIGIPINKNNIHWQFLLFDYKKNCVELFDSLSQSFKFDQNLIETLAQLLQLQNYKQKRLYYYIQQQNGYACGYYVCSFMYYQYRLQFDKNLEKYSYIEEQITKLLLDVIKDQENQ</sequence>
<dbReference type="GO" id="GO:0019784">
    <property type="term" value="F:deNEDDylase activity"/>
    <property type="evidence" value="ECO:0007669"/>
    <property type="project" value="InterPro"/>
</dbReference>
<dbReference type="OMA" id="NGYACGY"/>
<evidence type="ECO:0000256" key="3">
    <source>
        <dbReference type="ARBA" id="ARBA00022807"/>
    </source>
</evidence>
<name>A0A8S1PJU9_PARPR</name>
<evidence type="ECO:0000259" key="5">
    <source>
        <dbReference type="PROSITE" id="PS50600"/>
    </source>
</evidence>
<keyword evidence="1" id="KW-0645">Protease</keyword>
<proteinExistence type="predicted"/>
<evidence type="ECO:0000313" key="6">
    <source>
        <dbReference type="EMBL" id="CAD8103134.1"/>
    </source>
</evidence>
<dbReference type="PROSITE" id="PS50600">
    <property type="entry name" value="ULP_PROTEASE"/>
    <property type="match status" value="1"/>
</dbReference>
<protein>
    <recommendedName>
        <fullName evidence="5">Ubiquitin-like protease family profile domain-containing protein</fullName>
    </recommendedName>
</protein>
<keyword evidence="7" id="KW-1185">Reference proteome</keyword>
<dbReference type="GO" id="GO:0000338">
    <property type="term" value="P:protein deneddylation"/>
    <property type="evidence" value="ECO:0007669"/>
    <property type="project" value="TreeGrafter"/>
</dbReference>
<dbReference type="AlphaFoldDB" id="A0A8S1PJU9"/>
<feature type="region of interest" description="Disordered" evidence="4">
    <location>
        <begin position="96"/>
        <end position="116"/>
    </location>
</feature>
<keyword evidence="2" id="KW-0378">Hydrolase</keyword>
<dbReference type="GO" id="GO:0008234">
    <property type="term" value="F:cysteine-type peptidase activity"/>
    <property type="evidence" value="ECO:0007669"/>
    <property type="project" value="UniProtKB-KW"/>
</dbReference>
<evidence type="ECO:0000256" key="1">
    <source>
        <dbReference type="ARBA" id="ARBA00022670"/>
    </source>
</evidence>
<keyword evidence="3" id="KW-0788">Thiol protease</keyword>
<dbReference type="Pfam" id="PF02902">
    <property type="entry name" value="Peptidase_C48"/>
    <property type="match status" value="1"/>
</dbReference>
<feature type="compositionally biased region" description="Basic and acidic residues" evidence="4">
    <location>
        <begin position="96"/>
        <end position="112"/>
    </location>
</feature>
<dbReference type="PANTHER" id="PTHR46468:SF1">
    <property type="entry name" value="SENTRIN-SPECIFIC PROTEASE 8"/>
    <property type="match status" value="1"/>
</dbReference>
<dbReference type="Proteomes" id="UP000688137">
    <property type="component" value="Unassembled WGS sequence"/>
</dbReference>
<accession>A0A8S1PJU9</accession>
<evidence type="ECO:0000256" key="4">
    <source>
        <dbReference type="SAM" id="MobiDB-lite"/>
    </source>
</evidence>
<evidence type="ECO:0000256" key="2">
    <source>
        <dbReference type="ARBA" id="ARBA00022801"/>
    </source>
</evidence>
<reference evidence="6" key="1">
    <citation type="submission" date="2021-01" db="EMBL/GenBank/DDBJ databases">
        <authorList>
            <consortium name="Genoscope - CEA"/>
            <person name="William W."/>
        </authorList>
    </citation>
    <scope>NUCLEOTIDE SEQUENCE</scope>
</reference>
<dbReference type="InterPro" id="IPR003653">
    <property type="entry name" value="Peptidase_C48_C"/>
</dbReference>